<dbReference type="AlphaFoldDB" id="A0A5N5XFS8"/>
<dbReference type="OrthoDB" id="75169at2759"/>
<name>A0A5N5XFS8_9EURO</name>
<protein>
    <submittedName>
        <fullName evidence="2">Uncharacterized protein</fullName>
    </submittedName>
</protein>
<proteinExistence type="predicted"/>
<evidence type="ECO:0000313" key="2">
    <source>
        <dbReference type="EMBL" id="KAB8077920.1"/>
    </source>
</evidence>
<organism evidence="2 3">
    <name type="scientific">Aspergillus leporis</name>
    <dbReference type="NCBI Taxonomy" id="41062"/>
    <lineage>
        <taxon>Eukaryota</taxon>
        <taxon>Fungi</taxon>
        <taxon>Dikarya</taxon>
        <taxon>Ascomycota</taxon>
        <taxon>Pezizomycotina</taxon>
        <taxon>Eurotiomycetes</taxon>
        <taxon>Eurotiomycetidae</taxon>
        <taxon>Eurotiales</taxon>
        <taxon>Aspergillaceae</taxon>
        <taxon>Aspergillus</taxon>
        <taxon>Aspergillus subgen. Circumdati</taxon>
    </lineage>
</organism>
<evidence type="ECO:0000313" key="3">
    <source>
        <dbReference type="Proteomes" id="UP000326565"/>
    </source>
</evidence>
<evidence type="ECO:0000256" key="1">
    <source>
        <dbReference type="SAM" id="MobiDB-lite"/>
    </source>
</evidence>
<gene>
    <name evidence="2" type="ORF">BDV29DRAFT_153217</name>
</gene>
<reference evidence="2 3" key="1">
    <citation type="submission" date="2019-04" db="EMBL/GenBank/DDBJ databases">
        <title>Friends and foes A comparative genomics study of 23 Aspergillus species from section Flavi.</title>
        <authorList>
            <consortium name="DOE Joint Genome Institute"/>
            <person name="Kjaerbolling I."/>
            <person name="Vesth T."/>
            <person name="Frisvad J.C."/>
            <person name="Nybo J.L."/>
            <person name="Theobald S."/>
            <person name="Kildgaard S."/>
            <person name="Isbrandt T."/>
            <person name="Kuo A."/>
            <person name="Sato A."/>
            <person name="Lyhne E.K."/>
            <person name="Kogle M.E."/>
            <person name="Wiebenga A."/>
            <person name="Kun R.S."/>
            <person name="Lubbers R.J."/>
            <person name="Makela M.R."/>
            <person name="Barry K."/>
            <person name="Chovatia M."/>
            <person name="Clum A."/>
            <person name="Daum C."/>
            <person name="Haridas S."/>
            <person name="He G."/>
            <person name="LaButti K."/>
            <person name="Lipzen A."/>
            <person name="Mondo S."/>
            <person name="Riley R."/>
            <person name="Salamov A."/>
            <person name="Simmons B.A."/>
            <person name="Magnuson J.K."/>
            <person name="Henrissat B."/>
            <person name="Mortensen U.H."/>
            <person name="Larsen T.O."/>
            <person name="Devries R.P."/>
            <person name="Grigoriev I.V."/>
            <person name="Machida M."/>
            <person name="Baker S.E."/>
            <person name="Andersen M.R."/>
        </authorList>
    </citation>
    <scope>NUCLEOTIDE SEQUENCE [LARGE SCALE GENOMIC DNA]</scope>
    <source>
        <strain evidence="2 3">CBS 151.66</strain>
    </source>
</reference>
<dbReference type="Proteomes" id="UP000326565">
    <property type="component" value="Unassembled WGS sequence"/>
</dbReference>
<accession>A0A5N5XFS8</accession>
<sequence length="119" mass="12878">MEMCGHATLGATWLLDQLSLIPELPTQTRSAYAQNPAPWKRSSSAERHGPILPGPHRPTRGLLTDLADDVVGDILSALGIGTDDLASGYRVQNGCTSRTKTLIPVKSLEVLNGWFTNRI</sequence>
<feature type="region of interest" description="Disordered" evidence="1">
    <location>
        <begin position="31"/>
        <end position="59"/>
    </location>
</feature>
<keyword evidence="3" id="KW-1185">Reference proteome</keyword>
<dbReference type="EMBL" id="ML732163">
    <property type="protein sequence ID" value="KAB8077920.1"/>
    <property type="molecule type" value="Genomic_DNA"/>
</dbReference>